<gene>
    <name evidence="2" type="ORF">T9R20_16310</name>
</gene>
<feature type="region of interest" description="Disordered" evidence="1">
    <location>
        <begin position="181"/>
        <end position="210"/>
    </location>
</feature>
<name>A0ABZ0V9E3_9MICO</name>
<dbReference type="EMBL" id="CP139779">
    <property type="protein sequence ID" value="WQB70240.1"/>
    <property type="molecule type" value="Genomic_DNA"/>
</dbReference>
<dbReference type="Proteomes" id="UP001324533">
    <property type="component" value="Chromosome"/>
</dbReference>
<reference evidence="2 3" key="1">
    <citation type="submission" date="2023-06" db="EMBL/GenBank/DDBJ databases">
        <title>Rock-solubilizing bacteria, Microbacterium invictum, promotes re-establishment of vegetation in rocky wasteland by accelerating rock bio-weathering and reshaping soil bacterial community.</title>
        <authorList>
            <person name="Liu C."/>
        </authorList>
    </citation>
    <scope>NUCLEOTIDE SEQUENCE [LARGE SCALE GENOMIC DNA]</scope>
    <source>
        <strain evidence="2 3">X-18</strain>
    </source>
</reference>
<dbReference type="InterPro" id="IPR023393">
    <property type="entry name" value="START-like_dom_sf"/>
</dbReference>
<keyword evidence="3" id="KW-1185">Reference proteome</keyword>
<protein>
    <submittedName>
        <fullName evidence="2">SRPBCC family protein</fullName>
    </submittedName>
</protein>
<dbReference type="RefSeq" id="WP_322410390.1">
    <property type="nucleotide sequence ID" value="NZ_CP139779.1"/>
</dbReference>
<accession>A0ABZ0V9E3</accession>
<proteinExistence type="predicted"/>
<sequence>MDGRRIYVETAIAADVETVWRLTQDSVTHARWDIRFSRIDPDRQSESDATAPTRFRYERRTPLHTVRGTGVSLGERRRADGTRTSALRFHTRDRLSPIRAGRGFWRYVPDGDRTVFLTGYDYTPGWGPLDLIVRPLLGWATAWSFDRLRIWIETGVPPERWPLVSVVWWWRRDRPRAARCARTPTRARRESGVATAPATLDTLPDPEDGP</sequence>
<evidence type="ECO:0000313" key="3">
    <source>
        <dbReference type="Proteomes" id="UP001324533"/>
    </source>
</evidence>
<evidence type="ECO:0000313" key="2">
    <source>
        <dbReference type="EMBL" id="WQB70240.1"/>
    </source>
</evidence>
<organism evidence="2 3">
    <name type="scientific">Microbacterium invictum</name>
    <dbReference type="NCBI Taxonomy" id="515415"/>
    <lineage>
        <taxon>Bacteria</taxon>
        <taxon>Bacillati</taxon>
        <taxon>Actinomycetota</taxon>
        <taxon>Actinomycetes</taxon>
        <taxon>Micrococcales</taxon>
        <taxon>Microbacteriaceae</taxon>
        <taxon>Microbacterium</taxon>
    </lineage>
</organism>
<dbReference type="SUPFAM" id="SSF55961">
    <property type="entry name" value="Bet v1-like"/>
    <property type="match status" value="1"/>
</dbReference>
<evidence type="ECO:0000256" key="1">
    <source>
        <dbReference type="SAM" id="MobiDB-lite"/>
    </source>
</evidence>
<dbReference type="Gene3D" id="3.30.530.20">
    <property type="match status" value="1"/>
</dbReference>